<accession>A0A940IFZ8</accession>
<dbReference type="Pfam" id="PF25917">
    <property type="entry name" value="BSH_RND"/>
    <property type="match status" value="1"/>
</dbReference>
<evidence type="ECO:0000256" key="1">
    <source>
        <dbReference type="ARBA" id="ARBA00009477"/>
    </source>
</evidence>
<evidence type="ECO:0000313" key="6">
    <source>
        <dbReference type="Proteomes" id="UP000771749"/>
    </source>
</evidence>
<dbReference type="PANTHER" id="PTHR30469">
    <property type="entry name" value="MULTIDRUG RESISTANCE PROTEIN MDTA"/>
    <property type="match status" value="1"/>
</dbReference>
<dbReference type="InterPro" id="IPR058625">
    <property type="entry name" value="MdtA-like_BSH"/>
</dbReference>
<dbReference type="Proteomes" id="UP000771749">
    <property type="component" value="Unassembled WGS sequence"/>
</dbReference>
<evidence type="ECO:0000259" key="3">
    <source>
        <dbReference type="Pfam" id="PF25917"/>
    </source>
</evidence>
<dbReference type="Pfam" id="PF25990">
    <property type="entry name" value="Beta-barrel_YknX"/>
    <property type="match status" value="1"/>
</dbReference>
<sequence>MKSGDKQVMTYEMTEVSRGDISMYVTATGTIEPVTEVQVGTQVSGIIDKLFVDYNSEVRKGQIIAEMDKVTLESEVKSAQAAYDGNKAEYKFQEKNYNRSRGLYEKNLISDSEYEQAEYNYEMAKSAFHSSEAELARAQRNLSYATIASPIDGIVIDRAVEEGQTVAAGFETPTLFTLAADLTQMQVVADVDEADIGGVREGQRASFTVDAYPDDIFSGVVAQIRLGSTNSSSSSLTSSTSESVVTYEVVILAENPELKLKPRLTANISIYTEEKHDVLLVQSKALRFKPEFPLVGKKDIVRDCAGQNKLWTKSGNTFTAMPVETGISDGVYTEIKGGTEEGTEVVLGASLNKMPGKGGKNGFMPGPPR</sequence>
<dbReference type="SUPFAM" id="SSF111369">
    <property type="entry name" value="HlyD-like secretion proteins"/>
    <property type="match status" value="1"/>
</dbReference>
<dbReference type="InterPro" id="IPR058624">
    <property type="entry name" value="MdtA-like_HH"/>
</dbReference>
<evidence type="ECO:0000259" key="2">
    <source>
        <dbReference type="Pfam" id="PF25876"/>
    </source>
</evidence>
<proteinExistence type="inferred from homology"/>
<organism evidence="5 6">
    <name type="scientific">Candidatus Cryptobacteroides gallistercoris</name>
    <dbReference type="NCBI Taxonomy" id="2840765"/>
    <lineage>
        <taxon>Bacteria</taxon>
        <taxon>Pseudomonadati</taxon>
        <taxon>Bacteroidota</taxon>
        <taxon>Bacteroidia</taxon>
        <taxon>Bacteroidales</taxon>
        <taxon>Candidatus Cryptobacteroides</taxon>
    </lineage>
</organism>
<dbReference type="EMBL" id="JADIMJ010000031">
    <property type="protein sequence ID" value="MBO8453458.1"/>
    <property type="molecule type" value="Genomic_DNA"/>
</dbReference>
<dbReference type="Pfam" id="PF25876">
    <property type="entry name" value="HH_MFP_RND"/>
    <property type="match status" value="1"/>
</dbReference>
<comment type="caution">
    <text evidence="5">The sequence shown here is derived from an EMBL/GenBank/DDBJ whole genome shotgun (WGS) entry which is preliminary data.</text>
</comment>
<comment type="similarity">
    <text evidence="1">Belongs to the membrane fusion protein (MFP) (TC 8.A.1) family.</text>
</comment>
<gene>
    <name evidence="5" type="ORF">IAC07_01890</name>
</gene>
<evidence type="ECO:0000313" key="5">
    <source>
        <dbReference type="EMBL" id="MBO8453458.1"/>
    </source>
</evidence>
<protein>
    <submittedName>
        <fullName evidence="5">Efflux RND transporter periplasmic adaptor subunit</fullName>
    </submittedName>
</protein>
<dbReference type="Gene3D" id="2.40.50.100">
    <property type="match status" value="1"/>
</dbReference>
<dbReference type="GO" id="GO:1990281">
    <property type="term" value="C:efflux pump complex"/>
    <property type="evidence" value="ECO:0007669"/>
    <property type="project" value="TreeGrafter"/>
</dbReference>
<reference evidence="5" key="1">
    <citation type="submission" date="2020-10" db="EMBL/GenBank/DDBJ databases">
        <authorList>
            <person name="Gilroy R."/>
        </authorList>
    </citation>
    <scope>NUCLEOTIDE SEQUENCE</scope>
    <source>
        <strain evidence="5">F1-3629</strain>
    </source>
</reference>
<feature type="domain" description="Multidrug resistance protein MdtA-like alpha-helical hairpin" evidence="2">
    <location>
        <begin position="77"/>
        <end position="145"/>
    </location>
</feature>
<feature type="domain" description="Multidrug resistance protein MdtA-like barrel-sandwich hybrid" evidence="3">
    <location>
        <begin position="36"/>
        <end position="175"/>
    </location>
</feature>
<feature type="domain" description="YknX-like beta-barrel" evidence="4">
    <location>
        <begin position="185"/>
        <end position="270"/>
    </location>
</feature>
<dbReference type="PANTHER" id="PTHR30469:SF33">
    <property type="entry name" value="SLR1207 PROTEIN"/>
    <property type="match status" value="1"/>
</dbReference>
<dbReference type="InterPro" id="IPR006143">
    <property type="entry name" value="RND_pump_MFP"/>
</dbReference>
<dbReference type="Gene3D" id="1.10.287.470">
    <property type="entry name" value="Helix hairpin bin"/>
    <property type="match status" value="1"/>
</dbReference>
<evidence type="ECO:0000259" key="4">
    <source>
        <dbReference type="Pfam" id="PF25990"/>
    </source>
</evidence>
<name>A0A940IFZ8_9BACT</name>
<dbReference type="Gene3D" id="2.40.30.170">
    <property type="match status" value="1"/>
</dbReference>
<reference evidence="5" key="2">
    <citation type="journal article" date="2021" name="PeerJ">
        <title>Extensive microbial diversity within the chicken gut microbiome revealed by metagenomics and culture.</title>
        <authorList>
            <person name="Gilroy R."/>
            <person name="Ravi A."/>
            <person name="Getino M."/>
            <person name="Pursley I."/>
            <person name="Horton D.L."/>
            <person name="Alikhan N.F."/>
            <person name="Baker D."/>
            <person name="Gharbi K."/>
            <person name="Hall N."/>
            <person name="Watson M."/>
            <person name="Adriaenssens E.M."/>
            <person name="Foster-Nyarko E."/>
            <person name="Jarju S."/>
            <person name="Secka A."/>
            <person name="Antonio M."/>
            <person name="Oren A."/>
            <person name="Chaudhuri R.R."/>
            <person name="La Ragione R."/>
            <person name="Hildebrand F."/>
            <person name="Pallen M.J."/>
        </authorList>
    </citation>
    <scope>NUCLEOTIDE SEQUENCE</scope>
    <source>
        <strain evidence="5">F1-3629</strain>
    </source>
</reference>
<dbReference type="InterPro" id="IPR058636">
    <property type="entry name" value="Beta-barrel_YknX"/>
</dbReference>
<dbReference type="NCBIfam" id="TIGR01730">
    <property type="entry name" value="RND_mfp"/>
    <property type="match status" value="1"/>
</dbReference>
<dbReference type="GO" id="GO:0015562">
    <property type="term" value="F:efflux transmembrane transporter activity"/>
    <property type="evidence" value="ECO:0007669"/>
    <property type="project" value="InterPro"/>
</dbReference>
<dbReference type="AlphaFoldDB" id="A0A940IFZ8"/>